<dbReference type="PANTHER" id="PTHR46377">
    <property type="entry name" value="DUAL SPECIFICITY PROTEIN PHOSPHATASE 19"/>
    <property type="match status" value="1"/>
</dbReference>
<dbReference type="InterPro" id="IPR000387">
    <property type="entry name" value="Tyr_Pase_dom"/>
</dbReference>
<dbReference type="InterPro" id="IPR000340">
    <property type="entry name" value="Dual-sp_phosphatase_cat-dom"/>
</dbReference>
<evidence type="ECO:0000256" key="1">
    <source>
        <dbReference type="ARBA" id="ARBA00022801"/>
    </source>
</evidence>
<name>A0A8J4B5W0_9CHLO</name>
<dbReference type="EMBL" id="BNCO01000019">
    <property type="protein sequence ID" value="GIL54812.1"/>
    <property type="molecule type" value="Genomic_DNA"/>
</dbReference>
<feature type="domain" description="Tyrosine specific protein phosphatases" evidence="5">
    <location>
        <begin position="101"/>
        <end position="159"/>
    </location>
</feature>
<feature type="region of interest" description="Disordered" evidence="3">
    <location>
        <begin position="363"/>
        <end position="389"/>
    </location>
</feature>
<feature type="region of interest" description="Disordered" evidence="3">
    <location>
        <begin position="218"/>
        <end position="259"/>
    </location>
</feature>
<evidence type="ECO:0000256" key="3">
    <source>
        <dbReference type="SAM" id="MobiDB-lite"/>
    </source>
</evidence>
<dbReference type="PANTHER" id="PTHR46377:SF1">
    <property type="entry name" value="DUAL SPECIFICITY PROTEIN PHOSPHATASE 19"/>
    <property type="match status" value="1"/>
</dbReference>
<evidence type="ECO:0000259" key="4">
    <source>
        <dbReference type="PROSITE" id="PS50054"/>
    </source>
</evidence>
<dbReference type="SMART" id="SM00195">
    <property type="entry name" value="DSPc"/>
    <property type="match status" value="1"/>
</dbReference>
<sequence>MFVYDTKIATVRPYLLLGAAQHEHDYALLREAGVTHILQVGSELRPSFPDRFEYLRAGVNDLEQEDIICQLRRCFKFINGARYQDGKYCGKGAQLNNSDGGATVSKATAIYPSAQSTGVVLVHCMAGMSRSASVVVAYLMWDDHLPYVEAFKQVKTARPCIYPNLGFLLQLWEWESLGCDLDSWPGWNKVRYTERLAEYRRAQDAAGLHRAVRVKLPMSSSRAMSPSTPGATAAGGGEASDRPNAEDKGAGDDMAGRDSGDSCGHCNQGRFAGDGCGGNSSTGGVGVIYIDADGSSGVGNRSTGCGGVISISCHANAMNESHRRTVDSNFGNMAVVCEGFSNLQPPAKGVRCPLLKVNRESDPEVAHSVGQSPHATCREGGAERAPDCE</sequence>
<proteinExistence type="predicted"/>
<evidence type="ECO:0000259" key="5">
    <source>
        <dbReference type="PROSITE" id="PS50056"/>
    </source>
</evidence>
<dbReference type="GO" id="GO:0005737">
    <property type="term" value="C:cytoplasm"/>
    <property type="evidence" value="ECO:0007669"/>
    <property type="project" value="TreeGrafter"/>
</dbReference>
<keyword evidence="7" id="KW-1185">Reference proteome</keyword>
<reference evidence="6" key="1">
    <citation type="journal article" date="2021" name="Proc. Natl. Acad. Sci. U.S.A.">
        <title>Three genomes in the algal genus Volvox reveal the fate of a haploid sex-determining region after a transition to homothallism.</title>
        <authorList>
            <person name="Yamamoto K."/>
            <person name="Hamaji T."/>
            <person name="Kawai-Toyooka H."/>
            <person name="Matsuzaki R."/>
            <person name="Takahashi F."/>
            <person name="Nishimura Y."/>
            <person name="Kawachi M."/>
            <person name="Noguchi H."/>
            <person name="Minakuchi Y."/>
            <person name="Umen J.G."/>
            <person name="Toyoda A."/>
            <person name="Nozaki H."/>
        </authorList>
    </citation>
    <scope>NUCLEOTIDE SEQUENCE</scope>
    <source>
        <strain evidence="6">NIES-3780</strain>
    </source>
</reference>
<evidence type="ECO:0000313" key="7">
    <source>
        <dbReference type="Proteomes" id="UP000747399"/>
    </source>
</evidence>
<evidence type="ECO:0000313" key="6">
    <source>
        <dbReference type="EMBL" id="GIL54812.1"/>
    </source>
</evidence>
<feature type="compositionally biased region" description="Basic and acidic residues" evidence="3">
    <location>
        <begin position="239"/>
        <end position="259"/>
    </location>
</feature>
<feature type="compositionally biased region" description="Basic and acidic residues" evidence="3">
    <location>
        <begin position="376"/>
        <end position="389"/>
    </location>
</feature>
<dbReference type="AlphaFoldDB" id="A0A8J4B5W0"/>
<keyword evidence="2" id="KW-0904">Protein phosphatase</keyword>
<feature type="domain" description="Tyrosine-protein phosphatase" evidence="4">
    <location>
        <begin position="7"/>
        <end position="180"/>
    </location>
</feature>
<dbReference type="CDD" id="cd14498">
    <property type="entry name" value="DSP"/>
    <property type="match status" value="1"/>
</dbReference>
<dbReference type="PROSITE" id="PS50054">
    <property type="entry name" value="TYR_PHOSPHATASE_DUAL"/>
    <property type="match status" value="1"/>
</dbReference>
<comment type="caution">
    <text evidence="6">The sequence shown here is derived from an EMBL/GenBank/DDBJ whole genome shotgun (WGS) entry which is preliminary data.</text>
</comment>
<evidence type="ECO:0000256" key="2">
    <source>
        <dbReference type="ARBA" id="ARBA00022912"/>
    </source>
</evidence>
<dbReference type="Pfam" id="PF00782">
    <property type="entry name" value="DSPc"/>
    <property type="match status" value="1"/>
</dbReference>
<dbReference type="PROSITE" id="PS00383">
    <property type="entry name" value="TYR_PHOSPHATASE_1"/>
    <property type="match status" value="1"/>
</dbReference>
<dbReference type="InterPro" id="IPR020422">
    <property type="entry name" value="TYR_PHOSPHATASE_DUAL_dom"/>
</dbReference>
<dbReference type="PROSITE" id="PS50056">
    <property type="entry name" value="TYR_PHOSPHATASE_2"/>
    <property type="match status" value="1"/>
</dbReference>
<dbReference type="Proteomes" id="UP000747399">
    <property type="component" value="Unassembled WGS sequence"/>
</dbReference>
<dbReference type="InterPro" id="IPR016130">
    <property type="entry name" value="Tyr_Pase_AS"/>
</dbReference>
<gene>
    <name evidence="6" type="ORF">Vafri_10501</name>
</gene>
<dbReference type="InterPro" id="IPR029021">
    <property type="entry name" value="Prot-tyrosine_phosphatase-like"/>
</dbReference>
<accession>A0A8J4B5W0</accession>
<organism evidence="6 7">
    <name type="scientific">Volvox africanus</name>
    <dbReference type="NCBI Taxonomy" id="51714"/>
    <lineage>
        <taxon>Eukaryota</taxon>
        <taxon>Viridiplantae</taxon>
        <taxon>Chlorophyta</taxon>
        <taxon>core chlorophytes</taxon>
        <taxon>Chlorophyceae</taxon>
        <taxon>CS clade</taxon>
        <taxon>Chlamydomonadales</taxon>
        <taxon>Volvocaceae</taxon>
        <taxon>Volvox</taxon>
    </lineage>
</organism>
<dbReference type="GO" id="GO:0008579">
    <property type="term" value="F:JUN kinase phosphatase activity"/>
    <property type="evidence" value="ECO:0007669"/>
    <property type="project" value="TreeGrafter"/>
</dbReference>
<protein>
    <recommendedName>
        <fullName evidence="8">Protein-tyrosine-phosphatase</fullName>
    </recommendedName>
</protein>
<keyword evidence="1" id="KW-0378">Hydrolase</keyword>
<dbReference type="SUPFAM" id="SSF52799">
    <property type="entry name" value="(Phosphotyrosine protein) phosphatases II"/>
    <property type="match status" value="1"/>
</dbReference>
<evidence type="ECO:0008006" key="8">
    <source>
        <dbReference type="Google" id="ProtNLM"/>
    </source>
</evidence>
<dbReference type="Gene3D" id="3.90.190.10">
    <property type="entry name" value="Protein tyrosine phosphatase superfamily"/>
    <property type="match status" value="1"/>
</dbReference>